<dbReference type="SUPFAM" id="SSF49464">
    <property type="entry name" value="Carboxypeptidase regulatory domain-like"/>
    <property type="match status" value="1"/>
</dbReference>
<reference evidence="2" key="1">
    <citation type="submission" date="2021-03" db="EMBL/GenBank/DDBJ databases">
        <authorList>
            <person name="Ping X."/>
        </authorList>
    </citation>
    <scope>NUCLEOTIDE SEQUENCE</scope>
    <source>
        <strain evidence="2">E313</strain>
    </source>
</reference>
<feature type="signal peptide" evidence="1">
    <location>
        <begin position="1"/>
        <end position="21"/>
    </location>
</feature>
<proteinExistence type="predicted"/>
<dbReference type="RefSeq" id="WP_227476397.1">
    <property type="nucleotide sequence ID" value="NZ_JAFMPT010000005.1"/>
</dbReference>
<keyword evidence="3" id="KW-1185">Reference proteome</keyword>
<organism evidence="2 3">
    <name type="scientific">Winogradskyella immobilis</name>
    <dbReference type="NCBI Taxonomy" id="2816852"/>
    <lineage>
        <taxon>Bacteria</taxon>
        <taxon>Pseudomonadati</taxon>
        <taxon>Bacteroidota</taxon>
        <taxon>Flavobacteriia</taxon>
        <taxon>Flavobacteriales</taxon>
        <taxon>Flavobacteriaceae</taxon>
        <taxon>Winogradskyella</taxon>
    </lineage>
</organism>
<evidence type="ECO:0000313" key="2">
    <source>
        <dbReference type="EMBL" id="MCC1483947.1"/>
    </source>
</evidence>
<accession>A0ABS8ELP8</accession>
<protein>
    <recommendedName>
        <fullName evidence="4">CarboxypepD_reg-like domain-containing protein</fullName>
    </recommendedName>
</protein>
<dbReference type="EMBL" id="JAFMPT010000005">
    <property type="protein sequence ID" value="MCC1483947.1"/>
    <property type="molecule type" value="Genomic_DNA"/>
</dbReference>
<reference evidence="2" key="2">
    <citation type="submission" date="2021-10" db="EMBL/GenBank/DDBJ databases">
        <title>Genome of Winogradskyella sp. E313.</title>
        <authorList>
            <person name="Zhou Y."/>
        </authorList>
    </citation>
    <scope>NUCLEOTIDE SEQUENCE</scope>
    <source>
        <strain evidence="2">E313</strain>
    </source>
</reference>
<evidence type="ECO:0000256" key="1">
    <source>
        <dbReference type="SAM" id="SignalP"/>
    </source>
</evidence>
<evidence type="ECO:0000313" key="3">
    <source>
        <dbReference type="Proteomes" id="UP000778797"/>
    </source>
</evidence>
<dbReference type="InterPro" id="IPR008969">
    <property type="entry name" value="CarboxyPept-like_regulatory"/>
</dbReference>
<dbReference type="Proteomes" id="UP000778797">
    <property type="component" value="Unassembled WGS sequence"/>
</dbReference>
<comment type="caution">
    <text evidence="2">The sequence shown here is derived from an EMBL/GenBank/DDBJ whole genome shotgun (WGS) entry which is preliminary data.</text>
</comment>
<evidence type="ECO:0008006" key="4">
    <source>
        <dbReference type="Google" id="ProtNLM"/>
    </source>
</evidence>
<feature type="chain" id="PRO_5045601069" description="CarboxypepD_reg-like domain-containing protein" evidence="1">
    <location>
        <begin position="22"/>
        <end position="265"/>
    </location>
</feature>
<keyword evidence="1" id="KW-0732">Signal</keyword>
<sequence>MKINRSLFIILICFLSGFASAQLKTLKGKVIANEEVEGIHILNKTALKYTVTDTDGSFEILAKVSDSLMISSLKYIHKTIIVTKSMIDLGFLEVALDERVTELDEVIVGRFFTGNLNSDIKNTEIKEELNFYDLGIPGYTGKPLTQNERKLHDADSGPWGSIGLGFSVNFHKLLNRVSGRTKKLREIVRLDANEKCVRRMRDHYQDIIFQKEVLADSLKTDYFYFCSDDANFDEICKIDNGVVTLEFLQKKLKAYMANRNSTDND</sequence>
<name>A0ABS8ELP8_9FLAO</name>
<gene>
    <name evidence="2" type="ORF">J1C55_05035</name>
</gene>